<feature type="transmembrane region" description="Helical" evidence="1">
    <location>
        <begin position="6"/>
        <end position="28"/>
    </location>
</feature>
<feature type="transmembrane region" description="Helical" evidence="1">
    <location>
        <begin position="40"/>
        <end position="65"/>
    </location>
</feature>
<sequence>MSFWTTNIIGVPISAVLIIIGVIVARIAEVRQFKRGLKGLLIALSISLIFIAAFWLGILVAYSTFNPLTNR</sequence>
<proteinExistence type="predicted"/>
<organism evidence="2 3">
    <name type="scientific">Secundilactobacillus kimchicus JCM 15530</name>
    <dbReference type="NCBI Taxonomy" id="1302272"/>
    <lineage>
        <taxon>Bacteria</taxon>
        <taxon>Bacillati</taxon>
        <taxon>Bacillota</taxon>
        <taxon>Bacilli</taxon>
        <taxon>Lactobacillales</taxon>
        <taxon>Lactobacillaceae</taxon>
        <taxon>Secundilactobacillus</taxon>
    </lineage>
</organism>
<dbReference type="PATRIC" id="fig|1302272.5.peg.387"/>
<gene>
    <name evidence="2" type="ORF">FC96_GL000390</name>
</gene>
<dbReference type="STRING" id="1302272.FC96_GL000390"/>
<reference evidence="2 3" key="1">
    <citation type="journal article" date="2015" name="Genome Announc.">
        <title>Expanding the biotechnology potential of lactobacilli through comparative genomics of 213 strains and associated genera.</title>
        <authorList>
            <person name="Sun Z."/>
            <person name="Harris H.M."/>
            <person name="McCann A."/>
            <person name="Guo C."/>
            <person name="Argimon S."/>
            <person name="Zhang W."/>
            <person name="Yang X."/>
            <person name="Jeffery I.B."/>
            <person name="Cooney J.C."/>
            <person name="Kagawa T.F."/>
            <person name="Liu W."/>
            <person name="Song Y."/>
            <person name="Salvetti E."/>
            <person name="Wrobel A."/>
            <person name="Rasinkangas P."/>
            <person name="Parkhill J."/>
            <person name="Rea M.C."/>
            <person name="O'Sullivan O."/>
            <person name="Ritari J."/>
            <person name="Douillard F.P."/>
            <person name="Paul Ross R."/>
            <person name="Yang R."/>
            <person name="Briner A.E."/>
            <person name="Felis G.E."/>
            <person name="de Vos W.M."/>
            <person name="Barrangou R."/>
            <person name="Klaenhammer T.R."/>
            <person name="Caufield P.W."/>
            <person name="Cui Y."/>
            <person name="Zhang H."/>
            <person name="O'Toole P.W."/>
        </authorList>
    </citation>
    <scope>NUCLEOTIDE SEQUENCE [LARGE SCALE GENOMIC DNA]</scope>
    <source>
        <strain evidence="2 3">JCM 15530</strain>
    </source>
</reference>
<evidence type="ECO:0000256" key="1">
    <source>
        <dbReference type="SAM" id="Phobius"/>
    </source>
</evidence>
<dbReference type="AlphaFoldDB" id="A0A0R1HSQ3"/>
<keyword evidence="1" id="KW-0472">Membrane</keyword>
<name>A0A0R1HSQ3_9LACO</name>
<protein>
    <submittedName>
        <fullName evidence="2">Uncharacterized protein</fullName>
    </submittedName>
</protein>
<comment type="caution">
    <text evidence="2">The sequence shown here is derived from an EMBL/GenBank/DDBJ whole genome shotgun (WGS) entry which is preliminary data.</text>
</comment>
<dbReference type="Proteomes" id="UP000050911">
    <property type="component" value="Unassembled WGS sequence"/>
</dbReference>
<dbReference type="RefSeq" id="WP_054659627.1">
    <property type="nucleotide sequence ID" value="NZ_AZCX01000001.1"/>
</dbReference>
<dbReference type="EMBL" id="AZCX01000001">
    <property type="protein sequence ID" value="KRK49462.1"/>
    <property type="molecule type" value="Genomic_DNA"/>
</dbReference>
<keyword evidence="3" id="KW-1185">Reference proteome</keyword>
<keyword evidence="1" id="KW-0812">Transmembrane</keyword>
<evidence type="ECO:0000313" key="2">
    <source>
        <dbReference type="EMBL" id="KRK49462.1"/>
    </source>
</evidence>
<accession>A0A0R1HSQ3</accession>
<evidence type="ECO:0000313" key="3">
    <source>
        <dbReference type="Proteomes" id="UP000050911"/>
    </source>
</evidence>
<keyword evidence="1" id="KW-1133">Transmembrane helix</keyword>